<comment type="caution">
    <text evidence="6">The sequence shown here is derived from an EMBL/GenBank/DDBJ whole genome shotgun (WGS) entry which is preliminary data.</text>
</comment>
<dbReference type="RefSeq" id="WP_004902123.1">
    <property type="nucleotide sequence ID" value="NZ_BJJW01000015.1"/>
</dbReference>
<evidence type="ECO:0000313" key="7">
    <source>
        <dbReference type="Proteomes" id="UP000323274"/>
    </source>
</evidence>
<dbReference type="OMA" id="MIFGNWM"/>
<evidence type="ECO:0000256" key="5">
    <source>
        <dbReference type="ARBA" id="ARBA00023136"/>
    </source>
</evidence>
<evidence type="ECO:0000256" key="4">
    <source>
        <dbReference type="ARBA" id="ARBA00022989"/>
    </source>
</evidence>
<dbReference type="GO" id="GO:0022857">
    <property type="term" value="F:transmembrane transporter activity"/>
    <property type="evidence" value="ECO:0007669"/>
    <property type="project" value="InterPro"/>
</dbReference>
<dbReference type="PANTHER" id="PTHR43370:SF1">
    <property type="entry name" value="GUANOSINE ABC TRANSPORTER PERMEASE PROTEIN NUPQ"/>
    <property type="match status" value="1"/>
</dbReference>
<keyword evidence="5" id="KW-0472">Membrane</keyword>
<organism evidence="6 7">
    <name type="scientific">Leuconostoc citreum</name>
    <dbReference type="NCBI Taxonomy" id="33964"/>
    <lineage>
        <taxon>Bacteria</taxon>
        <taxon>Bacillati</taxon>
        <taxon>Bacillota</taxon>
        <taxon>Bacilli</taxon>
        <taxon>Lactobacillales</taxon>
        <taxon>Lactobacillaceae</taxon>
        <taxon>Leuconostoc</taxon>
    </lineage>
</organism>
<dbReference type="AlphaFoldDB" id="A0A5A5U2C7"/>
<accession>A0A5A5U2C7</accession>
<proteinExistence type="predicted"/>
<dbReference type="InterPro" id="IPR001851">
    <property type="entry name" value="ABC_transp_permease"/>
</dbReference>
<dbReference type="Pfam" id="PF02653">
    <property type="entry name" value="BPD_transp_2"/>
    <property type="match status" value="1"/>
</dbReference>
<dbReference type="GeneID" id="61103158"/>
<dbReference type="CDD" id="cd06580">
    <property type="entry name" value="TM_PBP1_transp_TpRbsC_like"/>
    <property type="match status" value="1"/>
</dbReference>
<gene>
    <name evidence="6" type="ORF">LCIT_17710</name>
</gene>
<reference evidence="6 7" key="1">
    <citation type="submission" date="2019-04" db="EMBL/GenBank/DDBJ databases">
        <title>A pseudo-fructophilic Leuconostoc citreum strain F192-5 isolated from peel of satsuma mandarin: the first report for isolation and characterization of strain-dependent fructophilic-like characteristics.</title>
        <authorList>
            <person name="Maeno S."/>
            <person name="Tanizawa Y."/>
            <person name="Kajikawa A."/>
            <person name="Kanesaki Y."/>
            <person name="Kubota E."/>
            <person name="Arita M."/>
            <person name="Leon D."/>
            <person name="Endo A."/>
        </authorList>
    </citation>
    <scope>NUCLEOTIDE SEQUENCE [LARGE SCALE GENOMIC DNA]</scope>
    <source>
        <strain evidence="6 7">F192-5</strain>
    </source>
</reference>
<evidence type="ECO:0000313" key="6">
    <source>
        <dbReference type="EMBL" id="GDZ84529.1"/>
    </source>
</evidence>
<evidence type="ECO:0000256" key="3">
    <source>
        <dbReference type="ARBA" id="ARBA00022692"/>
    </source>
</evidence>
<comment type="subcellular location">
    <subcellularLocation>
        <location evidence="1">Cell membrane</location>
        <topology evidence="1">Multi-pass membrane protein</topology>
    </subcellularLocation>
</comment>
<protein>
    <submittedName>
        <fullName evidence="6">ABC transporter permease</fullName>
    </submittedName>
</protein>
<sequence>MSLMAMLSLVISSTLVYSAPLIFTSIGGTFSERGGVVNVGLEGIMGMGAFASIVFNLTFANTFGAATPWLGLVAGAFVGVIFSLLHAVATVTLRADHIISGTVINLMAPALGVFLIKVLYGKGQTAPISQDFGYASVPGLSHIPILGQLFFAKTSGPAWLAIFVAILSWYIIFKTKFGLRLRSVGENPQAADTLGLNVAKLRYSGVMISGLLGGIGGAVVAQSISLNYSASTIVGQGFMAMAAMIFGRWNPLGALGASLFFGLSQSLAVVGAQLPGLKSVPSIWLQIAPYVFTIIVLAFFFGKTRAPKADGVNYIKAA</sequence>
<keyword evidence="2" id="KW-1003">Cell membrane</keyword>
<name>A0A5A5U2C7_LEUCI</name>
<dbReference type="GO" id="GO:0005886">
    <property type="term" value="C:plasma membrane"/>
    <property type="evidence" value="ECO:0007669"/>
    <property type="project" value="UniProtKB-SubCell"/>
</dbReference>
<dbReference type="PANTHER" id="PTHR43370">
    <property type="entry name" value="SUGAR ABC TRANSPORTER INTEGRAL MEMBRANE PROTEIN-RELATED"/>
    <property type="match status" value="1"/>
</dbReference>
<evidence type="ECO:0000256" key="2">
    <source>
        <dbReference type="ARBA" id="ARBA00022475"/>
    </source>
</evidence>
<dbReference type="Proteomes" id="UP000323274">
    <property type="component" value="Unassembled WGS sequence"/>
</dbReference>
<keyword evidence="4" id="KW-1133">Transmembrane helix</keyword>
<keyword evidence="3" id="KW-0812">Transmembrane</keyword>
<dbReference type="EMBL" id="BJJW01000015">
    <property type="protein sequence ID" value="GDZ84529.1"/>
    <property type="molecule type" value="Genomic_DNA"/>
</dbReference>
<evidence type="ECO:0000256" key="1">
    <source>
        <dbReference type="ARBA" id="ARBA00004651"/>
    </source>
</evidence>